<dbReference type="PANTHER" id="PTHR30136:SF24">
    <property type="entry name" value="HTH-TYPE TRANSCRIPTIONAL REPRESSOR ALLR"/>
    <property type="match status" value="1"/>
</dbReference>
<protein>
    <submittedName>
        <fullName evidence="6">DNA-binding IclR family transcriptional regulator</fullName>
    </submittedName>
</protein>
<dbReference type="Pfam" id="PF09339">
    <property type="entry name" value="HTH_IclR"/>
    <property type="match status" value="1"/>
</dbReference>
<feature type="domain" description="IclR-ED" evidence="5">
    <location>
        <begin position="64"/>
        <end position="256"/>
    </location>
</feature>
<dbReference type="PROSITE" id="PS51077">
    <property type="entry name" value="HTH_ICLR"/>
    <property type="match status" value="1"/>
</dbReference>
<name>A0A7W9KMY4_9PSEU</name>
<proteinExistence type="predicted"/>
<dbReference type="InterPro" id="IPR036388">
    <property type="entry name" value="WH-like_DNA-bd_sf"/>
</dbReference>
<dbReference type="Pfam" id="PF01614">
    <property type="entry name" value="IclR_C"/>
    <property type="match status" value="1"/>
</dbReference>
<dbReference type="InterPro" id="IPR014757">
    <property type="entry name" value="Tscrpt_reg_IclR_C"/>
</dbReference>
<keyword evidence="3" id="KW-0804">Transcription</keyword>
<dbReference type="SUPFAM" id="SSF46785">
    <property type="entry name" value="Winged helix' DNA-binding domain"/>
    <property type="match status" value="1"/>
</dbReference>
<dbReference type="SUPFAM" id="SSF55781">
    <property type="entry name" value="GAF domain-like"/>
    <property type="match status" value="1"/>
</dbReference>
<evidence type="ECO:0000256" key="1">
    <source>
        <dbReference type="ARBA" id="ARBA00023015"/>
    </source>
</evidence>
<keyword evidence="2 6" id="KW-0238">DNA-binding</keyword>
<feature type="domain" description="HTH iclR-type" evidence="4">
    <location>
        <begin position="10"/>
        <end position="70"/>
    </location>
</feature>
<evidence type="ECO:0000256" key="2">
    <source>
        <dbReference type="ARBA" id="ARBA00023125"/>
    </source>
</evidence>
<keyword evidence="7" id="KW-1185">Reference proteome</keyword>
<dbReference type="PANTHER" id="PTHR30136">
    <property type="entry name" value="HELIX-TURN-HELIX TRANSCRIPTIONAL REGULATOR, ICLR FAMILY"/>
    <property type="match status" value="1"/>
</dbReference>
<dbReference type="GO" id="GO:0045892">
    <property type="term" value="P:negative regulation of DNA-templated transcription"/>
    <property type="evidence" value="ECO:0007669"/>
    <property type="project" value="TreeGrafter"/>
</dbReference>
<dbReference type="InterPro" id="IPR050707">
    <property type="entry name" value="HTH_MetabolicPath_Reg"/>
</dbReference>
<gene>
    <name evidence="6" type="ORF">BJ998_006618</name>
</gene>
<dbReference type="GO" id="GO:0003677">
    <property type="term" value="F:DNA binding"/>
    <property type="evidence" value="ECO:0007669"/>
    <property type="project" value="UniProtKB-KW"/>
</dbReference>
<evidence type="ECO:0000313" key="6">
    <source>
        <dbReference type="EMBL" id="MBB5895422.1"/>
    </source>
</evidence>
<organism evidence="6 7">
    <name type="scientific">Kutzneria kofuensis</name>
    <dbReference type="NCBI Taxonomy" id="103725"/>
    <lineage>
        <taxon>Bacteria</taxon>
        <taxon>Bacillati</taxon>
        <taxon>Actinomycetota</taxon>
        <taxon>Actinomycetes</taxon>
        <taxon>Pseudonocardiales</taxon>
        <taxon>Pseudonocardiaceae</taxon>
        <taxon>Kutzneria</taxon>
    </lineage>
</organism>
<comment type="caution">
    <text evidence="6">The sequence shown here is derived from an EMBL/GenBank/DDBJ whole genome shotgun (WGS) entry which is preliminary data.</text>
</comment>
<dbReference type="InterPro" id="IPR029016">
    <property type="entry name" value="GAF-like_dom_sf"/>
</dbReference>
<sequence>MTMAIESETRTAVEKAFSLLEAWEHRDETLGVSELSRRTGLPKTTSHRLLGVLESAGIVERSARSYRIGERLRGITGLLTGGLPPQLREACLPFLQDLYELTHETVHLGVLTDSGVRCVEKLHGHRRSPADSRVGGALPAHSTAVGKALLAYASRTALTAVLSADLPRFTDATITSPVRLQADLASVRRAGIAYDFGETHPEAVCIAAPVLGTAGQAVAAVSISGHISRFDPGTVIDRLRRAARAASAAMAAARPDAA</sequence>
<evidence type="ECO:0000256" key="3">
    <source>
        <dbReference type="ARBA" id="ARBA00023163"/>
    </source>
</evidence>
<dbReference type="GO" id="GO:0003700">
    <property type="term" value="F:DNA-binding transcription factor activity"/>
    <property type="evidence" value="ECO:0007669"/>
    <property type="project" value="TreeGrafter"/>
</dbReference>
<dbReference type="Gene3D" id="3.30.450.40">
    <property type="match status" value="1"/>
</dbReference>
<dbReference type="Gene3D" id="1.10.10.10">
    <property type="entry name" value="Winged helix-like DNA-binding domain superfamily/Winged helix DNA-binding domain"/>
    <property type="match status" value="1"/>
</dbReference>
<keyword evidence="1" id="KW-0805">Transcription regulation</keyword>
<accession>A0A7W9KMY4</accession>
<evidence type="ECO:0000313" key="7">
    <source>
        <dbReference type="Proteomes" id="UP000585638"/>
    </source>
</evidence>
<dbReference type="EMBL" id="JACHIR010000001">
    <property type="protein sequence ID" value="MBB5895422.1"/>
    <property type="molecule type" value="Genomic_DNA"/>
</dbReference>
<dbReference type="InterPro" id="IPR005471">
    <property type="entry name" value="Tscrpt_reg_IclR_N"/>
</dbReference>
<dbReference type="Proteomes" id="UP000585638">
    <property type="component" value="Unassembled WGS sequence"/>
</dbReference>
<dbReference type="InterPro" id="IPR036390">
    <property type="entry name" value="WH_DNA-bd_sf"/>
</dbReference>
<evidence type="ECO:0000259" key="4">
    <source>
        <dbReference type="PROSITE" id="PS51077"/>
    </source>
</evidence>
<evidence type="ECO:0000259" key="5">
    <source>
        <dbReference type="PROSITE" id="PS51078"/>
    </source>
</evidence>
<dbReference type="RefSeq" id="WP_184867217.1">
    <property type="nucleotide sequence ID" value="NZ_BAAAWY010000060.1"/>
</dbReference>
<dbReference type="AlphaFoldDB" id="A0A7W9KMY4"/>
<dbReference type="PROSITE" id="PS51078">
    <property type="entry name" value="ICLR_ED"/>
    <property type="match status" value="1"/>
</dbReference>
<reference evidence="6 7" key="1">
    <citation type="submission" date="2020-08" db="EMBL/GenBank/DDBJ databases">
        <title>Sequencing the genomes of 1000 actinobacteria strains.</title>
        <authorList>
            <person name="Klenk H.-P."/>
        </authorList>
    </citation>
    <scope>NUCLEOTIDE SEQUENCE [LARGE SCALE GENOMIC DNA]</scope>
    <source>
        <strain evidence="6 7">DSM 43851</strain>
    </source>
</reference>
<dbReference type="SMART" id="SM00346">
    <property type="entry name" value="HTH_ICLR"/>
    <property type="match status" value="1"/>
</dbReference>